<proteinExistence type="predicted"/>
<reference evidence="1" key="1">
    <citation type="submission" date="2024-06" db="EMBL/GenBank/DDBJ databases">
        <title>Genome Sequence of an extremely halophilic archaeon isolated from Permian era halite, Salado Formation, Carlsbad, New Mexico: Halobacterium sp. strain NMX12-1.</title>
        <authorList>
            <person name="Sotoa L."/>
            <person name="DasSarma P."/>
            <person name="Anton B.P."/>
            <person name="Vincze T."/>
            <person name="Verma I."/>
            <person name="Eralp B."/>
            <person name="Powers D.W."/>
            <person name="Dozier B.L."/>
            <person name="Roberts R.J."/>
            <person name="DasSarma S."/>
        </authorList>
    </citation>
    <scope>NUCLEOTIDE SEQUENCE</scope>
    <source>
        <strain evidence="1">NMX12-1</strain>
    </source>
</reference>
<name>A0AAU8CBL6_9EURY</name>
<dbReference type="KEGG" id="hanx:ABSL23_09320"/>
<accession>A0AAU8CBL6</accession>
<organism evidence="1">
    <name type="scientific">Halobacterium sp. NMX12-1</name>
    <dbReference type="NCBI Taxonomy" id="3166650"/>
    <lineage>
        <taxon>Archaea</taxon>
        <taxon>Methanobacteriati</taxon>
        <taxon>Methanobacteriota</taxon>
        <taxon>Stenosarchaea group</taxon>
        <taxon>Halobacteria</taxon>
        <taxon>Halobacteriales</taxon>
        <taxon>Halobacteriaceae</taxon>
        <taxon>Halobacterium</taxon>
    </lineage>
</organism>
<dbReference type="Pfam" id="PF24366">
    <property type="entry name" value="DUF7522"/>
    <property type="match status" value="1"/>
</dbReference>
<gene>
    <name evidence="1" type="ORF">ABSL23_09320</name>
</gene>
<sequence>MPTPDTDIVAPLHDAVGDALRVAGFHDGTEWHVEYMREDVREAYGDASIDDIADDLVLDVLSSPRQESLYDLGSLQATSRLFEDGLVVHVPTDERSGYLVSLDTGSDATGRDVVDVVRDATE</sequence>
<dbReference type="RefSeq" id="WP_353633520.1">
    <property type="nucleotide sequence ID" value="NZ_CP159204.1"/>
</dbReference>
<dbReference type="EMBL" id="CP159204">
    <property type="protein sequence ID" value="XCF15446.1"/>
    <property type="molecule type" value="Genomic_DNA"/>
</dbReference>
<dbReference type="GeneID" id="91109346"/>
<protein>
    <recommendedName>
        <fullName evidence="2">Halobacterial output domain-containing protein</fullName>
    </recommendedName>
</protein>
<evidence type="ECO:0008006" key="2">
    <source>
        <dbReference type="Google" id="ProtNLM"/>
    </source>
</evidence>
<evidence type="ECO:0000313" key="1">
    <source>
        <dbReference type="EMBL" id="XCF15446.1"/>
    </source>
</evidence>
<dbReference type="AlphaFoldDB" id="A0AAU8CBL6"/>
<dbReference type="InterPro" id="IPR055944">
    <property type="entry name" value="DUF7522"/>
</dbReference>